<dbReference type="InterPro" id="IPR006675">
    <property type="entry name" value="HDIG_dom"/>
</dbReference>
<dbReference type="SUPFAM" id="SSF109604">
    <property type="entry name" value="HD-domain/PDEase-like"/>
    <property type="match status" value="1"/>
</dbReference>
<sequence length="345" mass="38755">MKYMPIDQVVQGEYLAKPIFASDGRALLEENVLLTFGLLSRLRQMGITALYIKDSSNPEIIIDEEDVIGQETKREAASLLSTLYQYVQTGEKDFKLKAVSKVASSIIDEITIRKEVLAHLNDIRTNDNALFLHSFNVCVLSVLVGLKMGLDRSKLRDLSVGALLHDIGKITPDQPESNSKENDHTWKGFNLLRKNPEVSRLSAVVALQHHEHLDGSGDPRSLTEGDIHLFSKIVAVTNDYDNMIYGVTAEKPLYPYEACEKIMALTNLHYDHETVWNFLRSVAFYPNGSHVKLTTGETGVVVSQNRGLPQRPIVKVFKSSFHIDDSEVKEIDLAKETTIFIDKMI</sequence>
<keyword evidence="2" id="KW-0378">Hydrolase</keyword>
<dbReference type="OrthoDB" id="9759601at2"/>
<dbReference type="EMBL" id="PGVA01000038">
    <property type="protein sequence ID" value="PLR81197.1"/>
    <property type="molecule type" value="Genomic_DNA"/>
</dbReference>
<dbReference type="NCBIfam" id="TIGR00277">
    <property type="entry name" value="HDIG"/>
    <property type="match status" value="1"/>
</dbReference>
<dbReference type="GO" id="GO:0016787">
    <property type="term" value="F:hydrolase activity"/>
    <property type="evidence" value="ECO:0007669"/>
    <property type="project" value="UniProtKB-KW"/>
</dbReference>
<feature type="domain" description="HD-GYP" evidence="1">
    <location>
        <begin position="108"/>
        <end position="294"/>
    </location>
</feature>
<dbReference type="PANTHER" id="PTHR43155">
    <property type="entry name" value="CYCLIC DI-GMP PHOSPHODIESTERASE PA4108-RELATED"/>
    <property type="match status" value="1"/>
</dbReference>
<dbReference type="PROSITE" id="PS51832">
    <property type="entry name" value="HD_GYP"/>
    <property type="match status" value="1"/>
</dbReference>
<dbReference type="Pfam" id="PF13487">
    <property type="entry name" value="HD_5"/>
    <property type="match status" value="1"/>
</dbReference>
<dbReference type="AlphaFoldDB" id="A0A2N5GJB3"/>
<dbReference type="CDD" id="cd00077">
    <property type="entry name" value="HDc"/>
    <property type="match status" value="1"/>
</dbReference>
<comment type="caution">
    <text evidence="2">The sequence shown here is derived from an EMBL/GenBank/DDBJ whole genome shotgun (WGS) entry which is preliminary data.</text>
</comment>
<dbReference type="InterPro" id="IPR037522">
    <property type="entry name" value="HD_GYP_dom"/>
</dbReference>
<organism evidence="2 4">
    <name type="scientific">Bacillus canaveralius</name>
    <dbReference type="NCBI Taxonomy" id="1403243"/>
    <lineage>
        <taxon>Bacteria</taxon>
        <taxon>Bacillati</taxon>
        <taxon>Bacillota</taxon>
        <taxon>Bacilli</taxon>
        <taxon>Bacillales</taxon>
        <taxon>Bacillaceae</taxon>
        <taxon>Bacillus</taxon>
    </lineage>
</organism>
<reference evidence="2 4" key="1">
    <citation type="submission" date="2017-11" db="EMBL/GenBank/DDBJ databases">
        <title>Comparitive Functional Genomics of Dry Heat Resistant strains isolated from the Viking Spacecraft.</title>
        <authorList>
            <person name="Seuylemezian A."/>
            <person name="Cooper K."/>
            <person name="Vaishampayan P."/>
        </authorList>
    </citation>
    <scope>NUCLEOTIDE SEQUENCE [LARGE SCALE GENOMIC DNA]</scope>
    <source>
        <strain evidence="2 4">M4.6</strain>
    </source>
</reference>
<accession>A0A2N5GJB3</accession>
<protein>
    <submittedName>
        <fullName evidence="2">Metal-dependent phosphohydrolase</fullName>
    </submittedName>
</protein>
<gene>
    <name evidence="2" type="ORF">CU635_15670</name>
    <name evidence="3" type="ORF">CVD25_01780</name>
</gene>
<proteinExistence type="predicted"/>
<evidence type="ECO:0000313" key="5">
    <source>
        <dbReference type="Proteomes" id="UP000235114"/>
    </source>
</evidence>
<dbReference type="PANTHER" id="PTHR43155:SF2">
    <property type="entry name" value="CYCLIC DI-GMP PHOSPHODIESTERASE PA4108"/>
    <property type="match status" value="1"/>
</dbReference>
<evidence type="ECO:0000313" key="3">
    <source>
        <dbReference type="EMBL" id="PLS00644.1"/>
    </source>
</evidence>
<dbReference type="Proteomes" id="UP000235114">
    <property type="component" value="Unassembled WGS sequence"/>
</dbReference>
<evidence type="ECO:0000313" key="2">
    <source>
        <dbReference type="EMBL" id="PLR81197.1"/>
    </source>
</evidence>
<dbReference type="SMART" id="SM00471">
    <property type="entry name" value="HDc"/>
    <property type="match status" value="1"/>
</dbReference>
<keyword evidence="5" id="KW-1185">Reference proteome</keyword>
<evidence type="ECO:0000313" key="4">
    <source>
        <dbReference type="Proteomes" id="UP000234951"/>
    </source>
</evidence>
<evidence type="ECO:0000259" key="1">
    <source>
        <dbReference type="PROSITE" id="PS51832"/>
    </source>
</evidence>
<dbReference type="EMBL" id="PGVD01000007">
    <property type="protein sequence ID" value="PLS00644.1"/>
    <property type="molecule type" value="Genomic_DNA"/>
</dbReference>
<dbReference type="RefSeq" id="WP_101578322.1">
    <property type="nucleotide sequence ID" value="NZ_PGVA01000038.1"/>
</dbReference>
<dbReference type="Gene3D" id="1.10.3210.10">
    <property type="entry name" value="Hypothetical protein af1432"/>
    <property type="match status" value="1"/>
</dbReference>
<reference evidence="3 5" key="2">
    <citation type="submission" date="2017-12" db="EMBL/GenBank/DDBJ databases">
        <title>Comparative Functional Genomics of Dry Heat Resistant strains isolated from the Viking Spacecraft.</title>
        <authorList>
            <person name="Seuylemezian A."/>
            <person name="Cooper K."/>
            <person name="Vaishampayan P."/>
        </authorList>
    </citation>
    <scope>NUCLEOTIDE SEQUENCE [LARGE SCALE GENOMIC DNA]</scope>
    <source>
        <strain evidence="3 5">ATCC 29669</strain>
    </source>
</reference>
<name>A0A2N5GJB3_9BACI</name>
<dbReference type="InterPro" id="IPR003607">
    <property type="entry name" value="HD/PDEase_dom"/>
</dbReference>
<dbReference type="Proteomes" id="UP000234951">
    <property type="component" value="Unassembled WGS sequence"/>
</dbReference>